<dbReference type="PANTHER" id="PTHR43394">
    <property type="entry name" value="ATP-DEPENDENT PERMEASE MDL1, MITOCHONDRIAL"/>
    <property type="match status" value="1"/>
</dbReference>
<keyword evidence="6 7" id="KW-0472">Membrane</keyword>
<feature type="transmembrane region" description="Helical" evidence="7">
    <location>
        <begin position="163"/>
        <end position="182"/>
    </location>
</feature>
<evidence type="ECO:0000256" key="5">
    <source>
        <dbReference type="ARBA" id="ARBA00022989"/>
    </source>
</evidence>
<evidence type="ECO:0000256" key="2">
    <source>
        <dbReference type="ARBA" id="ARBA00022692"/>
    </source>
</evidence>
<accession>A0ABN1DRZ3</accession>
<dbReference type="Proteomes" id="UP001501169">
    <property type="component" value="Unassembled WGS sequence"/>
</dbReference>
<keyword evidence="11" id="KW-1185">Reference proteome</keyword>
<sequence length="540" mass="58802">MSAPEPVVRLRTLLTSRRSSWLLALLLGAVTLLCAITLLALSGWFISAAALAGLASAAAYGFDYFRPAAIIRLCAIGRTAGRYAERLTSHYAALGLLKDLRVKTFNALANSRSGHHSADTLQRLVADIDLLDQLPLKVIAPWLWALSLSALLLLFWYLLAPALLYSAGLPLLLALFVPLLTFKRATKLAAHETSAAALRRTLLLEPLTMLPALLIWQRWQDKTRQFSAQDQHCLELQRQQQQLSSRCALLQQSILALSLLLLLWQGAQLLAAQALTVPLLLAAALALWALYEVMLPLCQSFIALGMSLAARNRLNQLAKRTVQSQSGKPEPESVLTLTAIQLSARQNGALYGPDNVSFTLQSGSVLLISGASGSGKTTLLQALANQLAVTGTLQLNGLPYSEWQLGQTLGYLSQQADIFDLTLAQNLRLGAPDASDAQLWQVLKDTALHDWAQNQPQQLDTVLGEYGAAVSGGQARRIALARLLLTNRPVLLLDEPFAGLDPDTTQQVLQALLQRQRNGILVIVSHQRLDIPQAQLLQLH</sequence>
<dbReference type="EMBL" id="BAAAEO010000002">
    <property type="protein sequence ID" value="GAA0550508.1"/>
    <property type="molecule type" value="Genomic_DNA"/>
</dbReference>
<evidence type="ECO:0000256" key="4">
    <source>
        <dbReference type="ARBA" id="ARBA00022840"/>
    </source>
</evidence>
<organism evidence="10 11">
    <name type="scientific">Rheinheimera aquimaris</name>
    <dbReference type="NCBI Taxonomy" id="412437"/>
    <lineage>
        <taxon>Bacteria</taxon>
        <taxon>Pseudomonadati</taxon>
        <taxon>Pseudomonadota</taxon>
        <taxon>Gammaproteobacteria</taxon>
        <taxon>Chromatiales</taxon>
        <taxon>Chromatiaceae</taxon>
        <taxon>Rheinheimera</taxon>
    </lineage>
</organism>
<dbReference type="PANTHER" id="PTHR43394:SF1">
    <property type="entry name" value="ATP-BINDING CASSETTE SUB-FAMILY B MEMBER 10, MITOCHONDRIAL"/>
    <property type="match status" value="1"/>
</dbReference>
<feature type="transmembrane region" description="Helical" evidence="7">
    <location>
        <begin position="21"/>
        <end position="38"/>
    </location>
</feature>
<dbReference type="PROSITE" id="PS00211">
    <property type="entry name" value="ABC_TRANSPORTER_1"/>
    <property type="match status" value="1"/>
</dbReference>
<keyword evidence="3" id="KW-0547">Nucleotide-binding</keyword>
<feature type="domain" description="ABC transporter" evidence="8">
    <location>
        <begin position="337"/>
        <end position="537"/>
    </location>
</feature>
<dbReference type="Pfam" id="PF00005">
    <property type="entry name" value="ABC_tran"/>
    <property type="match status" value="1"/>
</dbReference>
<reference evidence="10 11" key="1">
    <citation type="journal article" date="2019" name="Int. J. Syst. Evol. Microbiol.">
        <title>The Global Catalogue of Microorganisms (GCM) 10K type strain sequencing project: providing services to taxonomists for standard genome sequencing and annotation.</title>
        <authorList>
            <consortium name="The Broad Institute Genomics Platform"/>
            <consortium name="The Broad Institute Genome Sequencing Center for Infectious Disease"/>
            <person name="Wu L."/>
            <person name="Ma J."/>
        </authorList>
    </citation>
    <scope>NUCLEOTIDE SEQUENCE [LARGE SCALE GENOMIC DNA]</scope>
    <source>
        <strain evidence="10 11">JCM 14331</strain>
    </source>
</reference>
<dbReference type="PROSITE" id="PS50929">
    <property type="entry name" value="ABC_TM1F"/>
    <property type="match status" value="1"/>
</dbReference>
<dbReference type="InterPro" id="IPR036640">
    <property type="entry name" value="ABC1_TM_sf"/>
</dbReference>
<dbReference type="InterPro" id="IPR003593">
    <property type="entry name" value="AAA+_ATPase"/>
</dbReference>
<dbReference type="SMART" id="SM00382">
    <property type="entry name" value="AAA"/>
    <property type="match status" value="1"/>
</dbReference>
<proteinExistence type="predicted"/>
<dbReference type="InterPro" id="IPR017871">
    <property type="entry name" value="ABC_transporter-like_CS"/>
</dbReference>
<keyword evidence="5 7" id="KW-1133">Transmembrane helix</keyword>
<evidence type="ECO:0000256" key="7">
    <source>
        <dbReference type="SAM" id="Phobius"/>
    </source>
</evidence>
<comment type="subcellular location">
    <subcellularLocation>
        <location evidence="1">Cell membrane</location>
        <topology evidence="1">Multi-pass membrane protein</topology>
    </subcellularLocation>
</comment>
<dbReference type="PROSITE" id="PS50893">
    <property type="entry name" value="ABC_TRANSPORTER_2"/>
    <property type="match status" value="1"/>
</dbReference>
<evidence type="ECO:0000259" key="8">
    <source>
        <dbReference type="PROSITE" id="PS50893"/>
    </source>
</evidence>
<dbReference type="InterPro" id="IPR003439">
    <property type="entry name" value="ABC_transporter-like_ATP-bd"/>
</dbReference>
<comment type="caution">
    <text evidence="10">The sequence shown here is derived from an EMBL/GenBank/DDBJ whole genome shotgun (WGS) entry which is preliminary data.</text>
</comment>
<feature type="domain" description="ABC transmembrane type-1" evidence="9">
    <location>
        <begin position="22"/>
        <end position="306"/>
    </location>
</feature>
<keyword evidence="2 7" id="KW-0812">Transmembrane</keyword>
<evidence type="ECO:0000256" key="6">
    <source>
        <dbReference type="ARBA" id="ARBA00023136"/>
    </source>
</evidence>
<dbReference type="SUPFAM" id="SSF52540">
    <property type="entry name" value="P-loop containing nucleoside triphosphate hydrolases"/>
    <property type="match status" value="1"/>
</dbReference>
<gene>
    <name evidence="10" type="ORF">GCM10009098_17790</name>
</gene>
<evidence type="ECO:0000259" key="9">
    <source>
        <dbReference type="PROSITE" id="PS50929"/>
    </source>
</evidence>
<feature type="transmembrane region" description="Helical" evidence="7">
    <location>
        <begin position="270"/>
        <end position="291"/>
    </location>
</feature>
<feature type="transmembrane region" description="Helical" evidence="7">
    <location>
        <begin position="138"/>
        <end position="157"/>
    </location>
</feature>
<dbReference type="InterPro" id="IPR039421">
    <property type="entry name" value="Type_1_exporter"/>
</dbReference>
<dbReference type="RefSeq" id="WP_226766719.1">
    <property type="nucleotide sequence ID" value="NZ_BAAAEO010000002.1"/>
</dbReference>
<protein>
    <recommendedName>
        <fullName evidence="12">ATP-binding cassette, subfamily C, CydC</fullName>
    </recommendedName>
</protein>
<feature type="transmembrane region" description="Helical" evidence="7">
    <location>
        <begin position="44"/>
        <end position="62"/>
    </location>
</feature>
<evidence type="ECO:0000256" key="1">
    <source>
        <dbReference type="ARBA" id="ARBA00004651"/>
    </source>
</evidence>
<evidence type="ECO:0000313" key="10">
    <source>
        <dbReference type="EMBL" id="GAA0550508.1"/>
    </source>
</evidence>
<dbReference type="InterPro" id="IPR027417">
    <property type="entry name" value="P-loop_NTPase"/>
</dbReference>
<dbReference type="Gene3D" id="3.40.50.300">
    <property type="entry name" value="P-loop containing nucleotide triphosphate hydrolases"/>
    <property type="match status" value="1"/>
</dbReference>
<dbReference type="InterPro" id="IPR011527">
    <property type="entry name" value="ABC1_TM_dom"/>
</dbReference>
<dbReference type="SUPFAM" id="SSF90123">
    <property type="entry name" value="ABC transporter transmembrane region"/>
    <property type="match status" value="1"/>
</dbReference>
<evidence type="ECO:0008006" key="12">
    <source>
        <dbReference type="Google" id="ProtNLM"/>
    </source>
</evidence>
<name>A0ABN1DRZ3_9GAMM</name>
<dbReference type="Gene3D" id="1.20.1560.10">
    <property type="entry name" value="ABC transporter type 1, transmembrane domain"/>
    <property type="match status" value="1"/>
</dbReference>
<keyword evidence="4" id="KW-0067">ATP-binding</keyword>
<evidence type="ECO:0000256" key="3">
    <source>
        <dbReference type="ARBA" id="ARBA00022741"/>
    </source>
</evidence>
<evidence type="ECO:0000313" key="11">
    <source>
        <dbReference type="Proteomes" id="UP001501169"/>
    </source>
</evidence>